<keyword evidence="3 7" id="KW-0812">Transmembrane</keyword>
<dbReference type="InterPro" id="IPR052027">
    <property type="entry name" value="PspC"/>
</dbReference>
<keyword evidence="2" id="KW-1003">Cell membrane</keyword>
<dbReference type="Proteomes" id="UP000070134">
    <property type="component" value="Chromosome"/>
</dbReference>
<dbReference type="InterPro" id="IPR007168">
    <property type="entry name" value="Phageshock_PspC_N"/>
</dbReference>
<dbReference type="STRING" id="37927.SA2016_3053"/>
<evidence type="ECO:0000313" key="9">
    <source>
        <dbReference type="EMBL" id="AMM33718.1"/>
    </source>
</evidence>
<dbReference type="GO" id="GO:0005886">
    <property type="term" value="C:plasma membrane"/>
    <property type="evidence" value="ECO:0007669"/>
    <property type="project" value="UniProtKB-SubCell"/>
</dbReference>
<evidence type="ECO:0000256" key="7">
    <source>
        <dbReference type="SAM" id="Phobius"/>
    </source>
</evidence>
<evidence type="ECO:0000256" key="4">
    <source>
        <dbReference type="ARBA" id="ARBA00022989"/>
    </source>
</evidence>
<dbReference type="EMBL" id="CP014518">
    <property type="protein sequence ID" value="AMM33718.1"/>
    <property type="molecule type" value="Genomic_DNA"/>
</dbReference>
<dbReference type="PANTHER" id="PTHR33885">
    <property type="entry name" value="PHAGE SHOCK PROTEIN C"/>
    <property type="match status" value="1"/>
</dbReference>
<feature type="region of interest" description="Disordered" evidence="6">
    <location>
        <begin position="82"/>
        <end position="111"/>
    </location>
</feature>
<feature type="domain" description="Phage shock protein PspC N-terminal" evidence="8">
    <location>
        <begin position="14"/>
        <end position="66"/>
    </location>
</feature>
<evidence type="ECO:0000256" key="3">
    <source>
        <dbReference type="ARBA" id="ARBA00022692"/>
    </source>
</evidence>
<feature type="transmembrane region" description="Helical" evidence="7">
    <location>
        <begin position="41"/>
        <end position="64"/>
    </location>
</feature>
<evidence type="ECO:0000256" key="5">
    <source>
        <dbReference type="ARBA" id="ARBA00023136"/>
    </source>
</evidence>
<comment type="subcellular location">
    <subcellularLocation>
        <location evidence="1">Cell membrane</location>
        <topology evidence="1">Single-pass membrane protein</topology>
    </subcellularLocation>
</comment>
<dbReference type="RefSeq" id="WP_084249570.1">
    <property type="nucleotide sequence ID" value="NZ_BJMO01000008.1"/>
</dbReference>
<dbReference type="PANTHER" id="PTHR33885:SF3">
    <property type="entry name" value="PHAGE SHOCK PROTEIN C"/>
    <property type="match status" value="1"/>
</dbReference>
<evidence type="ECO:0000259" key="8">
    <source>
        <dbReference type="Pfam" id="PF04024"/>
    </source>
</evidence>
<protein>
    <submittedName>
        <fullName evidence="9">Phage-shock protein</fullName>
    </submittedName>
</protein>
<evidence type="ECO:0000256" key="6">
    <source>
        <dbReference type="SAM" id="MobiDB-lite"/>
    </source>
</evidence>
<evidence type="ECO:0000256" key="1">
    <source>
        <dbReference type="ARBA" id="ARBA00004162"/>
    </source>
</evidence>
<name>A0A127A2M3_9MICC</name>
<proteinExistence type="predicted"/>
<keyword evidence="10" id="KW-1185">Reference proteome</keyword>
<gene>
    <name evidence="9" type="ORF">SA2016_3053</name>
</gene>
<dbReference type="OrthoDB" id="7359894at2"/>
<keyword evidence="4 7" id="KW-1133">Transmembrane helix</keyword>
<reference evidence="9 10" key="1">
    <citation type="submission" date="2016-02" db="EMBL/GenBank/DDBJ databases">
        <title>Complete genome of Sinomonas atrocyanea KCTC 3377.</title>
        <authorList>
            <person name="Kim K.M."/>
        </authorList>
    </citation>
    <scope>NUCLEOTIDE SEQUENCE [LARGE SCALE GENOMIC DNA]</scope>
    <source>
        <strain evidence="9 10">KCTC 3377</strain>
    </source>
</reference>
<keyword evidence="5 7" id="KW-0472">Membrane</keyword>
<accession>A0A127A2M3</accession>
<dbReference type="Pfam" id="PF04024">
    <property type="entry name" value="PspC"/>
    <property type="match status" value="1"/>
</dbReference>
<sequence length="111" mass="11258">MDKFFDALRSMGLRRGPRRIVGGVLGGIADRLNVDPAFVRIVFVILCLLPGPAVLVYLAAWIVVPDQDGRIILEDWVRPRGIGPGGPGRGPVGPGAGGPGAGGPGAGGPAA</sequence>
<evidence type="ECO:0000313" key="10">
    <source>
        <dbReference type="Proteomes" id="UP000070134"/>
    </source>
</evidence>
<evidence type="ECO:0000256" key="2">
    <source>
        <dbReference type="ARBA" id="ARBA00022475"/>
    </source>
</evidence>
<dbReference type="KEGG" id="satk:SA2016_3053"/>
<organism evidence="9 10">
    <name type="scientific">Sinomonas atrocyanea</name>
    <dbReference type="NCBI Taxonomy" id="37927"/>
    <lineage>
        <taxon>Bacteria</taxon>
        <taxon>Bacillati</taxon>
        <taxon>Actinomycetota</taxon>
        <taxon>Actinomycetes</taxon>
        <taxon>Micrococcales</taxon>
        <taxon>Micrococcaceae</taxon>
        <taxon>Sinomonas</taxon>
    </lineage>
</organism>
<dbReference type="AlphaFoldDB" id="A0A127A2M3"/>